<evidence type="ECO:0000256" key="1">
    <source>
        <dbReference type="ARBA" id="ARBA00004651"/>
    </source>
</evidence>
<keyword evidence="6 12" id="KW-0915">Sodium</keyword>
<comment type="catalytic activity">
    <reaction evidence="11">
        <text>fluoride(in) = fluoride(out)</text>
        <dbReference type="Rhea" id="RHEA:76159"/>
        <dbReference type="ChEBI" id="CHEBI:17051"/>
    </reaction>
    <physiologicalReaction direction="left-to-right" evidence="11">
        <dbReference type="Rhea" id="RHEA:76160"/>
    </physiologicalReaction>
</comment>
<dbReference type="InterPro" id="IPR003691">
    <property type="entry name" value="FluC"/>
</dbReference>
<proteinExistence type="inferred from homology"/>
<feature type="transmembrane region" description="Helical" evidence="12">
    <location>
        <begin position="34"/>
        <end position="55"/>
    </location>
</feature>
<keyword evidence="9 12" id="KW-0407">Ion channel</keyword>
<keyword evidence="7 12" id="KW-0406">Ion transport</keyword>
<comment type="similarity">
    <text evidence="10 12">Belongs to the fluoride channel Fluc/FEX (TC 1.A.43) family.</text>
</comment>
<keyword evidence="12" id="KW-0479">Metal-binding</keyword>
<evidence type="ECO:0000256" key="7">
    <source>
        <dbReference type="ARBA" id="ARBA00023065"/>
    </source>
</evidence>
<protein>
    <recommendedName>
        <fullName evidence="12">Fluoride-specific ion channel FluC</fullName>
    </recommendedName>
</protein>
<dbReference type="AlphaFoldDB" id="A0A2P7R0C5"/>
<dbReference type="PANTHER" id="PTHR28259">
    <property type="entry name" value="FLUORIDE EXPORT PROTEIN 1-RELATED"/>
    <property type="match status" value="1"/>
</dbReference>
<evidence type="ECO:0000313" key="14">
    <source>
        <dbReference type="Proteomes" id="UP000240243"/>
    </source>
</evidence>
<evidence type="ECO:0000256" key="9">
    <source>
        <dbReference type="ARBA" id="ARBA00023303"/>
    </source>
</evidence>
<evidence type="ECO:0000256" key="4">
    <source>
        <dbReference type="ARBA" id="ARBA00022692"/>
    </source>
</evidence>
<keyword evidence="12" id="KW-0813">Transport</keyword>
<feature type="transmembrane region" description="Helical" evidence="12">
    <location>
        <begin position="97"/>
        <end position="118"/>
    </location>
</feature>
<feature type="binding site" evidence="12">
    <location>
        <position position="78"/>
    </location>
    <ligand>
        <name>Na(+)</name>
        <dbReference type="ChEBI" id="CHEBI:29101"/>
        <note>structural</note>
    </ligand>
</feature>
<dbReference type="GO" id="GO:0062054">
    <property type="term" value="F:fluoride channel activity"/>
    <property type="evidence" value="ECO:0007669"/>
    <property type="project" value="UniProtKB-UniRule"/>
</dbReference>
<dbReference type="RefSeq" id="WP_106730627.1">
    <property type="nucleotide sequence ID" value="NZ_PXYG01000008.1"/>
</dbReference>
<dbReference type="GO" id="GO:0046872">
    <property type="term" value="F:metal ion binding"/>
    <property type="evidence" value="ECO:0007669"/>
    <property type="project" value="UniProtKB-KW"/>
</dbReference>
<dbReference type="EMBL" id="PXYG01000008">
    <property type="protein sequence ID" value="PSJ43670.1"/>
    <property type="molecule type" value="Genomic_DNA"/>
</dbReference>
<evidence type="ECO:0000256" key="3">
    <source>
        <dbReference type="ARBA" id="ARBA00022519"/>
    </source>
</evidence>
<reference evidence="13 14" key="1">
    <citation type="submission" date="2018-03" db="EMBL/GenBank/DDBJ databases">
        <title>The draft genome of Zobellella sp. 59N8.</title>
        <authorList>
            <person name="Liu L."/>
            <person name="Li L."/>
            <person name="Zhang X."/>
            <person name="Liang L."/>
            <person name="Wang T."/>
        </authorList>
    </citation>
    <scope>NUCLEOTIDE SEQUENCE [LARGE SCALE GENOMIC DNA]</scope>
    <source>
        <strain evidence="13 14">59N8</strain>
    </source>
</reference>
<keyword evidence="2 12" id="KW-1003">Cell membrane</keyword>
<evidence type="ECO:0000256" key="11">
    <source>
        <dbReference type="ARBA" id="ARBA00035585"/>
    </source>
</evidence>
<organism evidence="13 14">
    <name type="scientific">Zobellella endophytica</name>
    <dbReference type="NCBI Taxonomy" id="2116700"/>
    <lineage>
        <taxon>Bacteria</taxon>
        <taxon>Pseudomonadati</taxon>
        <taxon>Pseudomonadota</taxon>
        <taxon>Gammaproteobacteria</taxon>
        <taxon>Aeromonadales</taxon>
        <taxon>Aeromonadaceae</taxon>
        <taxon>Zobellella</taxon>
    </lineage>
</organism>
<dbReference type="PANTHER" id="PTHR28259:SF1">
    <property type="entry name" value="FLUORIDE EXPORT PROTEIN 1-RELATED"/>
    <property type="match status" value="1"/>
</dbReference>
<keyword evidence="5 12" id="KW-1133">Transmembrane helix</keyword>
<gene>
    <name evidence="12" type="primary">fluC</name>
    <name evidence="12" type="synonym">crcB</name>
    <name evidence="13" type="ORF">C7H85_15585</name>
</gene>
<comment type="activity regulation">
    <text evidence="12">Na(+) is not transported, but it plays an essential structural role and its presence is essential for fluoride channel function.</text>
</comment>
<keyword evidence="3" id="KW-0997">Cell inner membrane</keyword>
<comment type="subcellular location">
    <subcellularLocation>
        <location evidence="1 12">Cell membrane</location>
        <topology evidence="1 12">Multi-pass membrane protein</topology>
    </subcellularLocation>
</comment>
<keyword evidence="4 12" id="KW-0812">Transmembrane</keyword>
<accession>A0A2P7R0C5</accession>
<evidence type="ECO:0000256" key="5">
    <source>
        <dbReference type="ARBA" id="ARBA00022989"/>
    </source>
</evidence>
<sequence>MKTLLFVGIGGAIGAILRFTTTELMARLLGRNFPYGTLTVNLAGSLLIGVFFVLIQQNIVSAHSWRPFVVVGMLGALTTFSSFSLDTVLLLEHGQWIKAMVNVCLNVVCCIMLTYLGMQITSSLLASR</sequence>
<feature type="binding site" evidence="12">
    <location>
        <position position="75"/>
    </location>
    <ligand>
        <name>Na(+)</name>
        <dbReference type="ChEBI" id="CHEBI:29101"/>
        <note>structural</note>
    </ligand>
</feature>
<feature type="transmembrane region" description="Helical" evidence="12">
    <location>
        <begin position="67"/>
        <end position="85"/>
    </location>
</feature>
<evidence type="ECO:0000256" key="2">
    <source>
        <dbReference type="ARBA" id="ARBA00022475"/>
    </source>
</evidence>
<evidence type="ECO:0000313" key="13">
    <source>
        <dbReference type="EMBL" id="PSJ43670.1"/>
    </source>
</evidence>
<comment type="caution">
    <text evidence="13">The sequence shown here is derived from an EMBL/GenBank/DDBJ whole genome shotgun (WGS) entry which is preliminary data.</text>
</comment>
<dbReference type="OrthoDB" id="9806299at2"/>
<evidence type="ECO:0000256" key="6">
    <source>
        <dbReference type="ARBA" id="ARBA00023053"/>
    </source>
</evidence>
<dbReference type="GO" id="GO:0140114">
    <property type="term" value="P:cellular detoxification of fluoride"/>
    <property type="evidence" value="ECO:0007669"/>
    <property type="project" value="UniProtKB-UniRule"/>
</dbReference>
<dbReference type="GO" id="GO:0005886">
    <property type="term" value="C:plasma membrane"/>
    <property type="evidence" value="ECO:0007669"/>
    <property type="project" value="UniProtKB-SubCell"/>
</dbReference>
<dbReference type="Pfam" id="PF02537">
    <property type="entry name" value="CRCB"/>
    <property type="match status" value="1"/>
</dbReference>
<dbReference type="NCBIfam" id="TIGR00494">
    <property type="entry name" value="crcB"/>
    <property type="match status" value="1"/>
</dbReference>
<evidence type="ECO:0000256" key="10">
    <source>
        <dbReference type="ARBA" id="ARBA00035120"/>
    </source>
</evidence>
<keyword evidence="8 12" id="KW-0472">Membrane</keyword>
<comment type="function">
    <text evidence="12">Fluoride-specific ion channel. Important for reducing fluoride concentration in the cell, thus reducing its toxicity.</text>
</comment>
<name>A0A2P7R0C5_9GAMM</name>
<keyword evidence="14" id="KW-1185">Reference proteome</keyword>
<evidence type="ECO:0000256" key="12">
    <source>
        <dbReference type="HAMAP-Rule" id="MF_00454"/>
    </source>
</evidence>
<dbReference type="Proteomes" id="UP000240243">
    <property type="component" value="Unassembled WGS sequence"/>
</dbReference>
<evidence type="ECO:0000256" key="8">
    <source>
        <dbReference type="ARBA" id="ARBA00023136"/>
    </source>
</evidence>
<dbReference type="HAMAP" id="MF_00454">
    <property type="entry name" value="FluC"/>
    <property type="match status" value="1"/>
</dbReference>